<keyword evidence="3" id="KW-1185">Reference proteome</keyword>
<dbReference type="Gene3D" id="3.80.10.10">
    <property type="entry name" value="Ribonuclease Inhibitor"/>
    <property type="match status" value="2"/>
</dbReference>
<accession>A0A8C9ZG62</accession>
<dbReference type="SUPFAM" id="SSF52047">
    <property type="entry name" value="RNI-like"/>
    <property type="match status" value="2"/>
</dbReference>
<feature type="compositionally biased region" description="Basic and acidic residues" evidence="1">
    <location>
        <begin position="297"/>
        <end position="308"/>
    </location>
</feature>
<feature type="compositionally biased region" description="Acidic residues" evidence="1">
    <location>
        <begin position="313"/>
        <end position="324"/>
    </location>
</feature>
<proteinExistence type="predicted"/>
<evidence type="ECO:0000256" key="1">
    <source>
        <dbReference type="SAM" id="MobiDB-lite"/>
    </source>
</evidence>
<reference evidence="2" key="1">
    <citation type="submission" date="2025-08" db="UniProtKB">
        <authorList>
            <consortium name="Ensembl"/>
        </authorList>
    </citation>
    <scope>IDENTIFICATION</scope>
</reference>
<gene>
    <name evidence="2" type="primary">si:ch211-214j8.12</name>
</gene>
<feature type="region of interest" description="Disordered" evidence="1">
    <location>
        <begin position="477"/>
        <end position="501"/>
    </location>
</feature>
<feature type="region of interest" description="Disordered" evidence="1">
    <location>
        <begin position="1"/>
        <end position="25"/>
    </location>
</feature>
<reference evidence="2" key="2">
    <citation type="submission" date="2025-09" db="UniProtKB">
        <authorList>
            <consortium name="Ensembl"/>
        </authorList>
    </citation>
    <scope>IDENTIFICATION</scope>
</reference>
<feature type="compositionally biased region" description="Acidic residues" evidence="1">
    <location>
        <begin position="486"/>
        <end position="495"/>
    </location>
</feature>
<sequence length="643" mass="71228">MPLFRASGERGEAKARPGQRRTRSREWMKTDEDVSVLSLTRLCLLSLADNMTEVWTKDYADNYLDHYSFRYIMGPFNLLPAALVEELTRLLCSRKQMSRAALHLLLVPQLRGLSLGKCPGLVTSALCAHITARCQGLWSLDLSGAQQLPSKLLSETLCCLPALRSLSLAGTPCDSYIIRTIAQRCRLLRHLNISRCPCLSPAALLPLGGGPSFPFSGCPSTSLLALDIGFGKEEGDAVSAAAYLLLSLPCLETVELEGLAQACCLIQHRRFGHTDQFSDRERVPRLGEVWREWRHRQGSDRSRERREGAAAGAEDEDEEEEEEERILLNEYGCETEGDEGPSCSQNQAEEKLQGRVSSGDECLILRLKDVKGLSCESLDSLSRACPNICSVSVNVEEDVDTRGGSQGSLLAAGLRAWAGQLWSLSVHFPGPLLDLLPAVDVAGSSLVSLTLQGVRTSPRTPLLEAIKACPRLRDLLISAEPPTGPQDEEDEDDQRDDDRDLPQLPNLCSLTLHFSYEHSQMKAVMSWMSLKRALKCLLTGSPLLEKLSLVSLPCPLDCVLNDVLRRSDSDAHLFADSTDSPRVPLGRLRRVELPRTDVTMVTVKSIMQRSKRLKYVDVNNCWKISLVEWTDCKTFSKVQVVWS</sequence>
<evidence type="ECO:0000313" key="2">
    <source>
        <dbReference type="Ensembl" id="ENSSLUP00000039414.1"/>
    </source>
</evidence>
<dbReference type="SMART" id="SM00367">
    <property type="entry name" value="LRR_CC"/>
    <property type="match status" value="2"/>
</dbReference>
<protein>
    <submittedName>
        <fullName evidence="2">Si:ch211-214j8.12</fullName>
    </submittedName>
</protein>
<dbReference type="Proteomes" id="UP000694568">
    <property type="component" value="Unplaced"/>
</dbReference>
<dbReference type="InterPro" id="IPR032675">
    <property type="entry name" value="LRR_dom_sf"/>
</dbReference>
<organism evidence="2 3">
    <name type="scientific">Sander lucioperca</name>
    <name type="common">Pike-perch</name>
    <name type="synonym">Perca lucioperca</name>
    <dbReference type="NCBI Taxonomy" id="283035"/>
    <lineage>
        <taxon>Eukaryota</taxon>
        <taxon>Metazoa</taxon>
        <taxon>Chordata</taxon>
        <taxon>Craniata</taxon>
        <taxon>Vertebrata</taxon>
        <taxon>Euteleostomi</taxon>
        <taxon>Actinopterygii</taxon>
        <taxon>Neopterygii</taxon>
        <taxon>Teleostei</taxon>
        <taxon>Neoteleostei</taxon>
        <taxon>Acanthomorphata</taxon>
        <taxon>Eupercaria</taxon>
        <taxon>Perciformes</taxon>
        <taxon>Percoidei</taxon>
        <taxon>Percidae</taxon>
        <taxon>Luciopercinae</taxon>
        <taxon>Sander</taxon>
    </lineage>
</organism>
<feature type="region of interest" description="Disordered" evidence="1">
    <location>
        <begin position="297"/>
        <end position="325"/>
    </location>
</feature>
<dbReference type="AlphaFoldDB" id="A0A8C9ZG62"/>
<name>A0A8C9ZG62_SANLU</name>
<dbReference type="InterPro" id="IPR006553">
    <property type="entry name" value="Leu-rich_rpt_Cys-con_subtyp"/>
</dbReference>
<dbReference type="GeneTree" id="ENSGT00610000087464"/>
<evidence type="ECO:0000313" key="3">
    <source>
        <dbReference type="Proteomes" id="UP000694568"/>
    </source>
</evidence>
<dbReference type="Ensembl" id="ENSSLUT00000040702.1">
    <property type="protein sequence ID" value="ENSSLUP00000039414.1"/>
    <property type="gene ID" value="ENSSLUG00000017662.1"/>
</dbReference>